<accession>A0A6J1LCX1</accession>
<evidence type="ECO:0000313" key="10">
    <source>
        <dbReference type="Proteomes" id="UP000504633"/>
    </source>
</evidence>
<dbReference type="InterPro" id="IPR011989">
    <property type="entry name" value="ARM-like"/>
</dbReference>
<dbReference type="CTD" id="36440"/>
<feature type="compositionally biased region" description="Low complexity" evidence="8">
    <location>
        <begin position="1269"/>
        <end position="1310"/>
    </location>
</feature>
<dbReference type="PANTHER" id="PTHR14418">
    <property type="entry name" value="CONDENSIN COMPLEX SUBUNIT 3-RELATED"/>
    <property type="match status" value="1"/>
</dbReference>
<dbReference type="InterPro" id="IPR016024">
    <property type="entry name" value="ARM-type_fold"/>
</dbReference>
<feature type="compositionally biased region" description="Polar residues" evidence="8">
    <location>
        <begin position="23"/>
        <end position="39"/>
    </location>
</feature>
<evidence type="ECO:0000256" key="1">
    <source>
        <dbReference type="ARBA" id="ARBA00004286"/>
    </source>
</evidence>
<dbReference type="Proteomes" id="UP000504633">
    <property type="component" value="Unplaced"/>
</dbReference>
<dbReference type="GO" id="GO:0000796">
    <property type="term" value="C:condensin complex"/>
    <property type="evidence" value="ECO:0007669"/>
    <property type="project" value="InterPro"/>
</dbReference>
<feature type="compositionally biased region" description="Basic and acidic residues" evidence="8">
    <location>
        <begin position="1240"/>
        <end position="1258"/>
    </location>
</feature>
<evidence type="ECO:0000313" key="11">
    <source>
        <dbReference type="RefSeq" id="XP_023164754.2"/>
    </source>
</evidence>
<dbReference type="GeneID" id="111595327"/>
<reference evidence="11 12" key="1">
    <citation type="submission" date="2025-04" db="UniProtKB">
        <authorList>
            <consortium name="RefSeq"/>
        </authorList>
    </citation>
    <scope>IDENTIFICATION</scope>
    <source>
        <strain evidence="11 12">15085-1641.00</strain>
        <tissue evidence="11 12">Whole body</tissue>
    </source>
</reference>
<evidence type="ECO:0000256" key="5">
    <source>
        <dbReference type="ARBA" id="ARBA00022776"/>
    </source>
</evidence>
<feature type="compositionally biased region" description="Low complexity" evidence="8">
    <location>
        <begin position="1008"/>
        <end position="1024"/>
    </location>
</feature>
<dbReference type="GO" id="GO:0005737">
    <property type="term" value="C:cytoplasm"/>
    <property type="evidence" value="ECO:0007669"/>
    <property type="project" value="TreeGrafter"/>
</dbReference>
<evidence type="ECO:0000256" key="8">
    <source>
        <dbReference type="SAM" id="MobiDB-lite"/>
    </source>
</evidence>
<evidence type="ECO:0000259" key="9">
    <source>
        <dbReference type="Pfam" id="PF12719"/>
    </source>
</evidence>
<feature type="compositionally biased region" description="Low complexity" evidence="8">
    <location>
        <begin position="1412"/>
        <end position="1422"/>
    </location>
</feature>
<protein>
    <submittedName>
        <fullName evidence="11 12">Condensin complex subunit 3</fullName>
    </submittedName>
</protein>
<keyword evidence="7" id="KW-0131">Cell cycle</keyword>
<proteinExistence type="inferred from homology"/>
<keyword evidence="3" id="KW-0158">Chromosome</keyword>
<feature type="domain" description="Nuclear condensin complex subunit 3 C-terminal" evidence="9">
    <location>
        <begin position="614"/>
        <end position="911"/>
    </location>
</feature>
<evidence type="ECO:0000256" key="4">
    <source>
        <dbReference type="ARBA" id="ARBA00022618"/>
    </source>
</evidence>
<dbReference type="RefSeq" id="XP_023164755.2">
    <property type="nucleotide sequence ID" value="XM_023308987.2"/>
</dbReference>
<dbReference type="InterPro" id="IPR027165">
    <property type="entry name" value="CND3"/>
</dbReference>
<sequence length="1435" mass="163139">MVKKVRANAKRNKKNKEKENTEEQGSTDAASTSNTVATCSSRNNSNCNSSNNASEQRYAGQGPMYTILSNAQNSETFHKRYIKEMKQLYSKLDHDAFIYTFIQMFKTILEADDSNEYGNTALAFCAKFVTSFESEKTHPLLAETFSWLLSTISNSPHIRYRICFFVNLILKHLGPYAALDDSQCDQILYYMLDRLKDISPSVRKEAVLAMQRLQVPDHPNDQVLCAYQYHLSADPSSSVRQCIISCMGRNYLTVPHILQRLWDVDEKVRRHTYINMCNYPVRSYKVSQRLTLIERGLNDSSETVRKNVIKYMLKAWIESYQHNYVQLVAALKLDSTEDELLRFRRVARQMLFVIFEQHKDHSDLLAQLPLTEDCELHCCVPPESLTVELVLYWQCLSGYFQKIQADEFELVLPELSIFCDYVKKFCQFQKSDMDKFAQIEFQSMLLSLVEMLETYDLGDEIGRDNLKELISHLLRECLLDPKIVAVLVRCMEQLVSDVTARMQYFLTIIYDICELHTKQNDLVHDRELTDMLLENVETSLVMKIRSLKVRILDLEEMEENFVRQKEYMRAQAVTNERMIVTDEYRDLIQPLLEKHGELQLPTRPKLSKQERVLKGLYISFYMVASEHVHSLNPSLCKLYKDFICRYLPSTEQDIFEWSMKCGTTFSILYEAYTKEVFDVLVDEFYKNNNLRLCEISAQCVCEQMDHYGIDFFMDMSQSVAVPKSNRRMLFTMQDFEGEEDRNQSQSSDQNADIISMMGFFVEKVVDKNILLAIVRGLCRLVLRGHLDNRPEVLEKLLKRYFNPSTEPIINQVLSMFFENIVEQKLQHLLEPCLLPIVWSVMNCSYDSVLNDVLPDHVTKFFIDLTTQVSSTPQSNIHNRIALSFLNYIHNFYTERKEMCRLLTKELTALKLNVLNNSQLKDEMHELADKLAACELEPRMIKNIEDFKKMLNGSFMPPARKPDGNDSDADAEECESITATIASTSEGPAQLPAAQAVAESEITAPVDATTAGTAAATESAATEAAPVPPATSEPVLTTFGAKNQVGLRFLRRSLYTSDSESIGESQTPAASEAEALEKQQQEVKEISRRYLRRDKTKQRLERAIARASKTPEKETESTKVVAPDADEENIFVDVESQGEDEIVEVVSPVRDQSGNESEEIIVDSPTETLPEVSTAVNASHLRLRSMRNRNANGSVRKSPTGSKLKVLHLDIQTPLRNGRKRVLRKSVSATTSSPSSCDSPKSSERISHLRKQQRLDAKPVTRRRSSVTMAAPAEKATSASKSTASPTDSSCSSIKENTAPATAVPVPVSVSVPPPATAPTAASKSNHKSPQASRRRSASHLNSSTPVSRILTRHSARKLRMNTMCMTRKRVSQELSMTEDQLKVSTPKRVRQDKAAHKKRNATERSPVHTNSSKRSTLRTRLSGAEAPIASRTRHK</sequence>
<dbReference type="InterPro" id="IPR025977">
    <property type="entry name" value="Cnd3_C"/>
</dbReference>
<name>A0A6J1LCX1_DROHY</name>
<dbReference type="RefSeq" id="XP_023164754.2">
    <property type="nucleotide sequence ID" value="XM_023308986.2"/>
</dbReference>
<feature type="compositionally biased region" description="Basic and acidic residues" evidence="8">
    <location>
        <begin position="1389"/>
        <end position="1406"/>
    </location>
</feature>
<dbReference type="SUPFAM" id="SSF48371">
    <property type="entry name" value="ARM repeat"/>
    <property type="match status" value="1"/>
</dbReference>
<dbReference type="OrthoDB" id="27187at2759"/>
<feature type="compositionally biased region" description="Polar residues" evidence="8">
    <location>
        <begin position="1056"/>
        <end position="1068"/>
    </location>
</feature>
<dbReference type="GO" id="GO:0051301">
    <property type="term" value="P:cell division"/>
    <property type="evidence" value="ECO:0007669"/>
    <property type="project" value="UniProtKB-KW"/>
</dbReference>
<keyword evidence="4" id="KW-0132">Cell division</keyword>
<feature type="compositionally biased region" description="Low complexity" evidence="8">
    <location>
        <begin position="40"/>
        <end position="54"/>
    </location>
</feature>
<dbReference type="Pfam" id="PF12719">
    <property type="entry name" value="Cnd3"/>
    <property type="match status" value="1"/>
</dbReference>
<dbReference type="GO" id="GO:0000793">
    <property type="term" value="C:condensed chromosome"/>
    <property type="evidence" value="ECO:0007669"/>
    <property type="project" value="TreeGrafter"/>
</dbReference>
<organism evidence="10 11">
    <name type="scientific">Drosophila hydei</name>
    <name type="common">Fruit fly</name>
    <dbReference type="NCBI Taxonomy" id="7224"/>
    <lineage>
        <taxon>Eukaryota</taxon>
        <taxon>Metazoa</taxon>
        <taxon>Ecdysozoa</taxon>
        <taxon>Arthropoda</taxon>
        <taxon>Hexapoda</taxon>
        <taxon>Insecta</taxon>
        <taxon>Pterygota</taxon>
        <taxon>Neoptera</taxon>
        <taxon>Endopterygota</taxon>
        <taxon>Diptera</taxon>
        <taxon>Brachycera</taxon>
        <taxon>Muscomorpha</taxon>
        <taxon>Ephydroidea</taxon>
        <taxon>Drosophilidae</taxon>
        <taxon>Drosophila</taxon>
    </lineage>
</organism>
<evidence type="ECO:0000256" key="3">
    <source>
        <dbReference type="ARBA" id="ARBA00022454"/>
    </source>
</evidence>
<feature type="region of interest" description="Disordered" evidence="8">
    <location>
        <begin position="1211"/>
        <end position="1354"/>
    </location>
</feature>
<evidence type="ECO:0000256" key="2">
    <source>
        <dbReference type="ARBA" id="ARBA00006533"/>
    </source>
</evidence>
<dbReference type="Gene3D" id="1.25.10.10">
    <property type="entry name" value="Leucine-rich Repeat Variant"/>
    <property type="match status" value="1"/>
</dbReference>
<feature type="region of interest" description="Disordered" evidence="8">
    <location>
        <begin position="1008"/>
        <end position="1032"/>
    </location>
</feature>
<keyword evidence="10" id="KW-1185">Reference proteome</keyword>
<keyword evidence="5" id="KW-0498">Mitosis</keyword>
<dbReference type="OMA" id="WAIKCGT"/>
<comment type="subcellular location">
    <subcellularLocation>
        <location evidence="1">Chromosome</location>
    </subcellularLocation>
</comment>
<evidence type="ECO:0000256" key="7">
    <source>
        <dbReference type="ARBA" id="ARBA00023306"/>
    </source>
</evidence>
<evidence type="ECO:0000313" key="12">
    <source>
        <dbReference type="RefSeq" id="XP_023164755.2"/>
    </source>
</evidence>
<gene>
    <name evidence="11 12" type="primary">LOC111595327</name>
</gene>
<feature type="region of interest" description="Disordered" evidence="8">
    <location>
        <begin position="1"/>
        <end position="55"/>
    </location>
</feature>
<keyword evidence="6" id="KW-0226">DNA condensation</keyword>
<feature type="region of interest" description="Disordered" evidence="8">
    <location>
        <begin position="1056"/>
        <end position="1082"/>
    </location>
</feature>
<feature type="compositionally biased region" description="Low complexity" evidence="8">
    <location>
        <begin position="1224"/>
        <end position="1239"/>
    </location>
</feature>
<dbReference type="GO" id="GO:0007076">
    <property type="term" value="P:mitotic chromosome condensation"/>
    <property type="evidence" value="ECO:0007669"/>
    <property type="project" value="InterPro"/>
</dbReference>
<evidence type="ECO:0000256" key="6">
    <source>
        <dbReference type="ARBA" id="ARBA00023067"/>
    </source>
</evidence>
<feature type="region of interest" description="Disordered" evidence="8">
    <location>
        <begin position="1368"/>
        <end position="1435"/>
    </location>
</feature>
<feature type="compositionally biased region" description="Basic residues" evidence="8">
    <location>
        <begin position="1"/>
        <end position="15"/>
    </location>
</feature>
<dbReference type="KEGG" id="dhe:111595327"/>
<dbReference type="PANTHER" id="PTHR14418:SF5">
    <property type="entry name" value="CONDENSIN COMPLEX SUBUNIT 3"/>
    <property type="match status" value="1"/>
</dbReference>
<comment type="similarity">
    <text evidence="2">Belongs to the CND3 (condensin subunit 3) family.</text>
</comment>